<name>A0A1R3T1A7_9BACT</name>
<feature type="signal peptide" evidence="1">
    <location>
        <begin position="1"/>
        <end position="24"/>
    </location>
</feature>
<dbReference type="KEGG" id="psac:PSM36_3409"/>
<accession>A0A1R3T1A7</accession>
<dbReference type="PROSITE" id="PS51257">
    <property type="entry name" value="PROKAR_LIPOPROTEIN"/>
    <property type="match status" value="1"/>
</dbReference>
<sequence length="298" mass="32878">MMKNICKIASVSLLLLLASCIKSDYDTENCPGLYTITPIVPVELQQKKNEFLPNTNTSVMYPGGEWRKTEVGPDNILELTKGQYRAFSLKGENEQVGLHFGTVVSVSSTDGAAGDPGDFVGGYIDFNVDGGLEDWGIINYDVPTYIQTRILTLKVKIEGQNADLVESVTATVDGITLSRELLNAFTEGGEKDRYPALTTGYMSYDLAEKDADGYYTDSHRLLGLDGNADQNLVLTIHYKDGFTRNFNYEITSDLDGFLTEAVTAPWIIRIVLRAGADFTADIEDWQAGPEEWIDVKPV</sequence>
<gene>
    <name evidence="2" type="ORF">PSM36_3409</name>
</gene>
<proteinExistence type="predicted"/>
<dbReference type="Proteomes" id="UP000187464">
    <property type="component" value="Chromosome I"/>
</dbReference>
<evidence type="ECO:0000313" key="3">
    <source>
        <dbReference type="Proteomes" id="UP000187464"/>
    </source>
</evidence>
<organism evidence="2 3">
    <name type="scientific">Proteiniphilum saccharofermentans</name>
    <dbReference type="NCBI Taxonomy" id="1642647"/>
    <lineage>
        <taxon>Bacteria</taxon>
        <taxon>Pseudomonadati</taxon>
        <taxon>Bacteroidota</taxon>
        <taxon>Bacteroidia</taxon>
        <taxon>Bacteroidales</taxon>
        <taxon>Dysgonomonadaceae</taxon>
        <taxon>Proteiniphilum</taxon>
    </lineage>
</organism>
<dbReference type="EMBL" id="LT605205">
    <property type="protein sequence ID" value="SCD22193.1"/>
    <property type="molecule type" value="Genomic_DNA"/>
</dbReference>
<dbReference type="RefSeq" id="WP_076931870.1">
    <property type="nucleotide sequence ID" value="NZ_LT605205.1"/>
</dbReference>
<reference evidence="2 3" key="1">
    <citation type="submission" date="2016-08" db="EMBL/GenBank/DDBJ databases">
        <authorList>
            <person name="Seilhamer J.J."/>
        </authorList>
    </citation>
    <scope>NUCLEOTIDE SEQUENCE [LARGE SCALE GENOMIC DNA]</scope>
    <source>
        <strain evidence="2">M3/6</strain>
    </source>
</reference>
<keyword evidence="3" id="KW-1185">Reference proteome</keyword>
<dbReference type="STRING" id="1642647.PSM36_3409"/>
<evidence type="ECO:0000313" key="2">
    <source>
        <dbReference type="EMBL" id="SCD22193.1"/>
    </source>
</evidence>
<protein>
    <submittedName>
        <fullName evidence="2">Putative secreted protein</fullName>
    </submittedName>
</protein>
<feature type="chain" id="PRO_5011983397" evidence="1">
    <location>
        <begin position="25"/>
        <end position="298"/>
    </location>
</feature>
<keyword evidence="1" id="KW-0732">Signal</keyword>
<evidence type="ECO:0000256" key="1">
    <source>
        <dbReference type="SAM" id="SignalP"/>
    </source>
</evidence>
<dbReference type="AlphaFoldDB" id="A0A1R3T1A7"/>